<proteinExistence type="predicted"/>
<dbReference type="OrthoDB" id="9785438at2"/>
<dbReference type="InterPro" id="IPR052927">
    <property type="entry name" value="DCC_oxidoreductase"/>
</dbReference>
<keyword evidence="1" id="KW-1133">Transmembrane helix</keyword>
<dbReference type="PANTHER" id="PTHR33639">
    <property type="entry name" value="THIOL-DISULFIDE OXIDOREDUCTASE DCC"/>
    <property type="match status" value="1"/>
</dbReference>
<dbReference type="STRING" id="1393122.SAMN05660895_0217"/>
<dbReference type="RefSeq" id="WP_092456519.1">
    <property type="nucleotide sequence ID" value="NZ_FPCJ01000001.1"/>
</dbReference>
<protein>
    <submittedName>
        <fullName evidence="2">Predicted thiol-disulfide oxidoreductase YuxK, DCC family</fullName>
    </submittedName>
</protein>
<feature type="transmembrane region" description="Helical" evidence="1">
    <location>
        <begin position="12"/>
        <end position="29"/>
    </location>
</feature>
<organism evidence="2 3">
    <name type="scientific">Thermoflavifilum thermophilum</name>
    <dbReference type="NCBI Taxonomy" id="1393122"/>
    <lineage>
        <taxon>Bacteria</taxon>
        <taxon>Pseudomonadati</taxon>
        <taxon>Bacteroidota</taxon>
        <taxon>Chitinophagia</taxon>
        <taxon>Chitinophagales</taxon>
        <taxon>Chitinophagaceae</taxon>
        <taxon>Thermoflavifilum</taxon>
    </lineage>
</organism>
<reference evidence="3" key="1">
    <citation type="submission" date="2016-10" db="EMBL/GenBank/DDBJ databases">
        <authorList>
            <person name="Varghese N."/>
            <person name="Submissions S."/>
        </authorList>
    </citation>
    <scope>NUCLEOTIDE SEQUENCE [LARGE SCALE GENOMIC DNA]</scope>
    <source>
        <strain evidence="3">DSM 14807</strain>
    </source>
</reference>
<keyword evidence="3" id="KW-1185">Reference proteome</keyword>
<dbReference type="Proteomes" id="UP000199537">
    <property type="component" value="Unassembled WGS sequence"/>
</dbReference>
<name>A0A1I7MZX7_9BACT</name>
<evidence type="ECO:0000313" key="3">
    <source>
        <dbReference type="Proteomes" id="UP000199537"/>
    </source>
</evidence>
<dbReference type="AlphaFoldDB" id="A0A1I7MZX7"/>
<dbReference type="EMBL" id="FPCJ01000001">
    <property type="protein sequence ID" value="SFV27928.1"/>
    <property type="molecule type" value="Genomic_DNA"/>
</dbReference>
<dbReference type="InterPro" id="IPR007263">
    <property type="entry name" value="DCC1-like"/>
</dbReference>
<evidence type="ECO:0000313" key="2">
    <source>
        <dbReference type="EMBL" id="SFV27928.1"/>
    </source>
</evidence>
<gene>
    <name evidence="2" type="ORF">SAMN05660895_0217</name>
</gene>
<keyword evidence="1" id="KW-0472">Membrane</keyword>
<dbReference type="GO" id="GO:0015035">
    <property type="term" value="F:protein-disulfide reductase activity"/>
    <property type="evidence" value="ECO:0007669"/>
    <property type="project" value="InterPro"/>
</dbReference>
<dbReference type="PANTHER" id="PTHR33639:SF2">
    <property type="entry name" value="DUF393 DOMAIN-CONTAINING PROTEIN"/>
    <property type="match status" value="1"/>
</dbReference>
<sequence length="149" mass="17404">MKSPPPTGHFIIFYDGICVLCSHAIQIVLKADCRDRFRISPLQSAFAARFIALHPLPDDTEPSILLWAAGKWYVYSSAILHICRHLCKGWPLLSIAFLIPRRIRDAIYRFISRHRYRWFGQYNTCQLPDARWKTKLLIDEKYLESRAGL</sequence>
<dbReference type="Pfam" id="PF04134">
    <property type="entry name" value="DCC1-like"/>
    <property type="match status" value="1"/>
</dbReference>
<keyword evidence="1" id="KW-0812">Transmembrane</keyword>
<accession>A0A1I7MZX7</accession>
<evidence type="ECO:0000256" key="1">
    <source>
        <dbReference type="SAM" id="Phobius"/>
    </source>
</evidence>